<accession>A0A9E8G6L2</accession>
<dbReference type="EMBL" id="OP765584">
    <property type="protein sequence ID" value="UZT29112.1"/>
    <property type="molecule type" value="Genomic_DNA"/>
</dbReference>
<feature type="compositionally biased region" description="Basic residues" evidence="1">
    <location>
        <begin position="91"/>
        <end position="104"/>
    </location>
</feature>
<dbReference type="GO" id="GO:0003677">
    <property type="term" value="F:DNA binding"/>
    <property type="evidence" value="ECO:0007669"/>
    <property type="project" value="InterPro"/>
</dbReference>
<dbReference type="Pfam" id="PF19060">
    <property type="entry name" value="DVNP"/>
    <property type="match status" value="1"/>
</dbReference>
<reference evidence="3" key="1">
    <citation type="submission" date="2022-11" db="EMBL/GenBank/DDBJ databases">
        <title>Genomics discovery of giant fungal viruses from subsurface oceanic crustal fluids.</title>
        <authorList>
            <person name="Bhattacharjee A.S."/>
            <person name="Schulz F."/>
            <person name="Woyke T."/>
            <person name="Orcutt B.N."/>
            <person name="Matinez Martinez J."/>
        </authorList>
    </citation>
    <scope>NUCLEOTIDE SEQUENCE</scope>
    <source>
        <strain evidence="2">VSAG1.JdFR</strain>
        <strain evidence="3">VSAG8.JdFR</strain>
    </source>
</reference>
<proteinExistence type="predicted"/>
<dbReference type="GO" id="GO:0051276">
    <property type="term" value="P:chromosome organization"/>
    <property type="evidence" value="ECO:0007669"/>
    <property type="project" value="InterPro"/>
</dbReference>
<dbReference type="EMBL" id="OP765507">
    <property type="protein sequence ID" value="UZT28968.1"/>
    <property type="molecule type" value="Genomic_DNA"/>
</dbReference>
<evidence type="ECO:0000313" key="3">
    <source>
        <dbReference type="EMBL" id="UZT29112.1"/>
    </source>
</evidence>
<name>A0A9E8G6L2_9VIRU</name>
<evidence type="ECO:0000256" key="1">
    <source>
        <dbReference type="SAM" id="MobiDB-lite"/>
    </source>
</evidence>
<organism evidence="3">
    <name type="scientific">Nucleocytoviricota sp</name>
    <dbReference type="NCBI Taxonomy" id="2809609"/>
    <lineage>
        <taxon>Viruses</taxon>
        <taxon>Varidnaviria</taxon>
        <taxon>Bamfordvirae</taxon>
        <taxon>Nucleocytoviricota</taxon>
    </lineage>
</organism>
<evidence type="ECO:0000313" key="2">
    <source>
        <dbReference type="EMBL" id="UZT28968.1"/>
    </source>
</evidence>
<dbReference type="InterPro" id="IPR043928">
    <property type="entry name" value="DNVP"/>
</dbReference>
<sequence length="104" mass="12059">MTKKHMKGEDGKYHINGKKFDLLEGSRAQVWHETAYKTPGGLTRFQLMMNKHGRVVSVKKHNTAKKEKRLEKAGYFTKKGKFGAIKEGSKKTRKARKSRGRKRR</sequence>
<protein>
    <submittedName>
        <fullName evidence="3">Uncharacterized protein</fullName>
    </submittedName>
</protein>
<feature type="region of interest" description="Disordered" evidence="1">
    <location>
        <begin position="82"/>
        <end position="104"/>
    </location>
</feature>